<sequence length="28" mass="3019">MLIGSNKSMINKARLNRTLNGSRSSATP</sequence>
<dbReference type="AlphaFoldDB" id="A0A0E9VYS3"/>
<evidence type="ECO:0000313" key="2">
    <source>
        <dbReference type="EMBL" id="JAH83222.1"/>
    </source>
</evidence>
<feature type="region of interest" description="Disordered" evidence="1">
    <location>
        <begin position="1"/>
        <end position="28"/>
    </location>
</feature>
<feature type="compositionally biased region" description="Polar residues" evidence="1">
    <location>
        <begin position="17"/>
        <end position="28"/>
    </location>
</feature>
<name>A0A0E9VYS3_ANGAN</name>
<protein>
    <submittedName>
        <fullName evidence="2">Uncharacterized protein</fullName>
    </submittedName>
</protein>
<proteinExistence type="predicted"/>
<reference evidence="2" key="1">
    <citation type="submission" date="2014-11" db="EMBL/GenBank/DDBJ databases">
        <authorList>
            <person name="Amaro Gonzalez C."/>
        </authorList>
    </citation>
    <scope>NUCLEOTIDE SEQUENCE</scope>
</reference>
<organism evidence="2">
    <name type="scientific">Anguilla anguilla</name>
    <name type="common">European freshwater eel</name>
    <name type="synonym">Muraena anguilla</name>
    <dbReference type="NCBI Taxonomy" id="7936"/>
    <lineage>
        <taxon>Eukaryota</taxon>
        <taxon>Metazoa</taxon>
        <taxon>Chordata</taxon>
        <taxon>Craniata</taxon>
        <taxon>Vertebrata</taxon>
        <taxon>Euteleostomi</taxon>
        <taxon>Actinopterygii</taxon>
        <taxon>Neopterygii</taxon>
        <taxon>Teleostei</taxon>
        <taxon>Anguilliformes</taxon>
        <taxon>Anguillidae</taxon>
        <taxon>Anguilla</taxon>
    </lineage>
</organism>
<evidence type="ECO:0000256" key="1">
    <source>
        <dbReference type="SAM" id="MobiDB-lite"/>
    </source>
</evidence>
<dbReference type="EMBL" id="GBXM01025355">
    <property type="protein sequence ID" value="JAH83222.1"/>
    <property type="molecule type" value="Transcribed_RNA"/>
</dbReference>
<accession>A0A0E9VYS3</accession>
<reference evidence="2" key="2">
    <citation type="journal article" date="2015" name="Fish Shellfish Immunol.">
        <title>Early steps in the European eel (Anguilla anguilla)-Vibrio vulnificus interaction in the gills: Role of the RtxA13 toxin.</title>
        <authorList>
            <person name="Callol A."/>
            <person name="Pajuelo D."/>
            <person name="Ebbesson L."/>
            <person name="Teles M."/>
            <person name="MacKenzie S."/>
            <person name="Amaro C."/>
        </authorList>
    </citation>
    <scope>NUCLEOTIDE SEQUENCE</scope>
</reference>